<dbReference type="InterPro" id="IPR036396">
    <property type="entry name" value="Cyt_P450_sf"/>
</dbReference>
<keyword evidence="5" id="KW-0560">Oxidoreductase</keyword>
<dbReference type="PRINTS" id="PR00463">
    <property type="entry name" value="EP450I"/>
</dbReference>
<evidence type="ECO:0000256" key="3">
    <source>
        <dbReference type="ARBA" id="ARBA00022617"/>
    </source>
</evidence>
<keyword evidence="4" id="KW-0479">Metal-binding</keyword>
<dbReference type="PRINTS" id="PR00385">
    <property type="entry name" value="P450"/>
</dbReference>
<keyword evidence="8" id="KW-1133">Transmembrane helix</keyword>
<dbReference type="Pfam" id="PF00067">
    <property type="entry name" value="p450"/>
    <property type="match status" value="1"/>
</dbReference>
<evidence type="ECO:0000313" key="10">
    <source>
        <dbReference type="Proteomes" id="UP001446871"/>
    </source>
</evidence>
<dbReference type="Gene3D" id="1.10.630.10">
    <property type="entry name" value="Cytochrome P450"/>
    <property type="match status" value="1"/>
</dbReference>
<reference evidence="9 10" key="1">
    <citation type="submission" date="2023-01" db="EMBL/GenBank/DDBJ databases">
        <title>Analysis of 21 Apiospora genomes using comparative genomics revels a genus with tremendous synthesis potential of carbohydrate active enzymes and secondary metabolites.</title>
        <authorList>
            <person name="Sorensen T."/>
        </authorList>
    </citation>
    <scope>NUCLEOTIDE SEQUENCE [LARGE SCALE GENOMIC DNA]</scope>
    <source>
        <strain evidence="9 10">CBS 83171</strain>
    </source>
</reference>
<comment type="caution">
    <text evidence="9">The sequence shown here is derived from an EMBL/GenBank/DDBJ whole genome shotgun (WGS) entry which is preliminary data.</text>
</comment>
<comment type="cofactor">
    <cofactor evidence="1">
        <name>heme</name>
        <dbReference type="ChEBI" id="CHEBI:30413"/>
    </cofactor>
</comment>
<keyword evidence="10" id="KW-1185">Reference proteome</keyword>
<keyword evidence="7" id="KW-0503">Monooxygenase</keyword>
<evidence type="ECO:0000313" key="9">
    <source>
        <dbReference type="EMBL" id="KAK8078266.1"/>
    </source>
</evidence>
<comment type="pathway">
    <text evidence="2">Secondary metabolite biosynthesis.</text>
</comment>
<accession>A0ABR1W460</accession>
<evidence type="ECO:0000256" key="2">
    <source>
        <dbReference type="ARBA" id="ARBA00005179"/>
    </source>
</evidence>
<name>A0ABR1W460_9PEZI</name>
<evidence type="ECO:0000256" key="4">
    <source>
        <dbReference type="ARBA" id="ARBA00022723"/>
    </source>
</evidence>
<dbReference type="InterPro" id="IPR001128">
    <property type="entry name" value="Cyt_P450"/>
</dbReference>
<dbReference type="Proteomes" id="UP001446871">
    <property type="component" value="Unassembled WGS sequence"/>
</dbReference>
<keyword evidence="3" id="KW-0349">Heme</keyword>
<keyword evidence="8" id="KW-0472">Membrane</keyword>
<gene>
    <name evidence="9" type="ORF">PG996_004436</name>
</gene>
<keyword evidence="6" id="KW-0408">Iron</keyword>
<organism evidence="9 10">
    <name type="scientific">Apiospora saccharicola</name>
    <dbReference type="NCBI Taxonomy" id="335842"/>
    <lineage>
        <taxon>Eukaryota</taxon>
        <taxon>Fungi</taxon>
        <taxon>Dikarya</taxon>
        <taxon>Ascomycota</taxon>
        <taxon>Pezizomycotina</taxon>
        <taxon>Sordariomycetes</taxon>
        <taxon>Xylariomycetidae</taxon>
        <taxon>Amphisphaeriales</taxon>
        <taxon>Apiosporaceae</taxon>
        <taxon>Apiospora</taxon>
    </lineage>
</organism>
<proteinExistence type="predicted"/>
<feature type="transmembrane region" description="Helical" evidence="8">
    <location>
        <begin position="27"/>
        <end position="48"/>
    </location>
</feature>
<dbReference type="InterPro" id="IPR050121">
    <property type="entry name" value="Cytochrome_P450_monoxygenase"/>
</dbReference>
<protein>
    <submittedName>
        <fullName evidence="9">Uncharacterized protein</fullName>
    </submittedName>
</protein>
<dbReference type="PANTHER" id="PTHR24305:SF107">
    <property type="entry name" value="P450, PUTATIVE (EUROFUNG)-RELATED"/>
    <property type="match status" value="1"/>
</dbReference>
<evidence type="ECO:0000256" key="6">
    <source>
        <dbReference type="ARBA" id="ARBA00023004"/>
    </source>
</evidence>
<dbReference type="InterPro" id="IPR002401">
    <property type="entry name" value="Cyt_P450_E_grp-I"/>
</dbReference>
<dbReference type="SUPFAM" id="SSF48264">
    <property type="entry name" value="Cytochrome P450"/>
    <property type="match status" value="1"/>
</dbReference>
<dbReference type="CDD" id="cd11051">
    <property type="entry name" value="CYP59-like"/>
    <property type="match status" value="1"/>
</dbReference>
<dbReference type="EMBL" id="JAQQWM010000002">
    <property type="protein sequence ID" value="KAK8078266.1"/>
    <property type="molecule type" value="Genomic_DNA"/>
</dbReference>
<sequence>MAKHYNVSHIDGKLRYDHALLPRTSTFVRLIATICAIAILRFVVKLINQRRRFARLRRQGYPMPPHSFLLGHIGIVAQLTKSWPRDFHGHYLAAELRDRYPDLPPVFYLDLWPTGPPTLVITSAGPAGEISQQSPQLPKYQGIVGFLGPIIGKHALVAMEGAEWKYWRAIFNPGFNAAHLQTLVPGIVENTLTLCEILGEHADEGGVFALFEAMSRLTMDMSCLATLGTRLNAQRQGCELVSAFRSQASWIPDPNESNPLVRFNPIRPLVYRYNLWRMDKFVSDELEAHFAIHAKGQDGSAPRAKKRSKPVVDLALEAYLSDQRGGSSAADGKAAPLVMDARFKQFALSQMKTFLFAGYDTTAGAAVYAIHLLSLYPETLQRARDEHDAVLGTGATRAETASLVSEQPHVLSRLTYTSAVIKETLRLYPPVANTRNGIPGYKLVSQGQEFETEGFMLWGAHQAVQRAEEYWPSPNAFLPDRWLVEPGHELHPRHQEAYRPFEKGPRNCIGQELALLEVKIILAMILREFDFADAYGDFHAQKANGSGGSGPPEVRGDRAYQTLFGSSKPNHGYPCKVSRRAAAAPLSTAKT</sequence>
<keyword evidence="8" id="KW-0812">Transmembrane</keyword>
<evidence type="ECO:0000256" key="1">
    <source>
        <dbReference type="ARBA" id="ARBA00001971"/>
    </source>
</evidence>
<evidence type="ECO:0000256" key="8">
    <source>
        <dbReference type="SAM" id="Phobius"/>
    </source>
</evidence>
<evidence type="ECO:0000256" key="7">
    <source>
        <dbReference type="ARBA" id="ARBA00023033"/>
    </source>
</evidence>
<dbReference type="PANTHER" id="PTHR24305">
    <property type="entry name" value="CYTOCHROME P450"/>
    <property type="match status" value="1"/>
</dbReference>
<evidence type="ECO:0000256" key="5">
    <source>
        <dbReference type="ARBA" id="ARBA00023002"/>
    </source>
</evidence>